<dbReference type="PANTHER" id="PTHR31490:SF90">
    <property type="entry name" value="ENDO-1,4-BETA-XYLANASE A"/>
    <property type="match status" value="1"/>
</dbReference>
<feature type="signal peptide" evidence="8">
    <location>
        <begin position="1"/>
        <end position="23"/>
    </location>
</feature>
<evidence type="ECO:0000313" key="11">
    <source>
        <dbReference type="Proteomes" id="UP001320876"/>
    </source>
</evidence>
<dbReference type="EMBL" id="JAPDDT010000004">
    <property type="protein sequence ID" value="MCW1923415.1"/>
    <property type="molecule type" value="Genomic_DNA"/>
</dbReference>
<evidence type="ECO:0000256" key="3">
    <source>
        <dbReference type="ARBA" id="ARBA00023295"/>
    </source>
</evidence>
<feature type="domain" description="GH10" evidence="9">
    <location>
        <begin position="21"/>
        <end position="370"/>
    </location>
</feature>
<dbReference type="InterPro" id="IPR017853">
    <property type="entry name" value="GH"/>
</dbReference>
<dbReference type="Proteomes" id="UP001320876">
    <property type="component" value="Unassembled WGS sequence"/>
</dbReference>
<dbReference type="Gene3D" id="3.20.20.80">
    <property type="entry name" value="Glycosidases"/>
    <property type="match status" value="1"/>
</dbReference>
<evidence type="ECO:0000313" key="10">
    <source>
        <dbReference type="EMBL" id="MCW1923415.1"/>
    </source>
</evidence>
<keyword evidence="2 6" id="KW-0119">Carbohydrate metabolism</keyword>
<accession>A0ABT3GIS1</accession>
<dbReference type="PANTHER" id="PTHR31490">
    <property type="entry name" value="GLYCOSYL HYDROLASE"/>
    <property type="match status" value="1"/>
</dbReference>
<organism evidence="10 11">
    <name type="scientific">Luteolibacter arcticus</name>
    <dbReference type="NCBI Taxonomy" id="1581411"/>
    <lineage>
        <taxon>Bacteria</taxon>
        <taxon>Pseudomonadati</taxon>
        <taxon>Verrucomicrobiota</taxon>
        <taxon>Verrucomicrobiia</taxon>
        <taxon>Verrucomicrobiales</taxon>
        <taxon>Verrucomicrobiaceae</taxon>
        <taxon>Luteolibacter</taxon>
    </lineage>
</organism>
<name>A0ABT3GIS1_9BACT</name>
<feature type="active site" description="Nucleophile" evidence="5">
    <location>
        <position position="264"/>
    </location>
</feature>
<comment type="caution">
    <text evidence="10">The sequence shown here is derived from an EMBL/GenBank/DDBJ whole genome shotgun (WGS) entry which is preliminary data.</text>
</comment>
<dbReference type="SUPFAM" id="SSF51445">
    <property type="entry name" value="(Trans)glycosidases"/>
    <property type="match status" value="1"/>
</dbReference>
<keyword evidence="8" id="KW-0732">Signal</keyword>
<proteinExistence type="inferred from homology"/>
<keyword evidence="11" id="KW-1185">Reference proteome</keyword>
<dbReference type="PRINTS" id="PR00134">
    <property type="entry name" value="GLHYDRLASE10"/>
</dbReference>
<feature type="chain" id="PRO_5045367556" description="Beta-xylanase" evidence="8">
    <location>
        <begin position="24"/>
        <end position="377"/>
    </location>
</feature>
<comment type="catalytic activity">
    <reaction evidence="6">
        <text>Endohydrolysis of (1-&gt;4)-beta-D-xylosidic linkages in xylans.</text>
        <dbReference type="EC" id="3.2.1.8"/>
    </reaction>
</comment>
<gene>
    <name evidence="10" type="ORF">OKA05_12690</name>
</gene>
<dbReference type="RefSeq" id="WP_264487520.1">
    <property type="nucleotide sequence ID" value="NZ_JAPDDT010000004.1"/>
</dbReference>
<evidence type="ECO:0000259" key="9">
    <source>
        <dbReference type="PROSITE" id="PS51760"/>
    </source>
</evidence>
<dbReference type="InterPro" id="IPR001000">
    <property type="entry name" value="GH10_dom"/>
</dbReference>
<evidence type="ECO:0000256" key="8">
    <source>
        <dbReference type="SAM" id="SignalP"/>
    </source>
</evidence>
<dbReference type="InterPro" id="IPR044846">
    <property type="entry name" value="GH10"/>
</dbReference>
<keyword evidence="4 6" id="KW-0624">Polysaccharide degradation</keyword>
<feature type="region of interest" description="Disordered" evidence="7">
    <location>
        <begin position="273"/>
        <end position="298"/>
    </location>
</feature>
<evidence type="ECO:0000256" key="6">
    <source>
        <dbReference type="RuleBase" id="RU361174"/>
    </source>
</evidence>
<dbReference type="PROSITE" id="PS00591">
    <property type="entry name" value="GH10_1"/>
    <property type="match status" value="1"/>
</dbReference>
<protein>
    <recommendedName>
        <fullName evidence="6">Beta-xylanase</fullName>
        <ecNumber evidence="6">3.2.1.8</ecNumber>
    </recommendedName>
</protein>
<dbReference type="SMART" id="SM00633">
    <property type="entry name" value="Glyco_10"/>
    <property type="match status" value="1"/>
</dbReference>
<comment type="similarity">
    <text evidence="6">Belongs to the glycosyl hydrolase 10 (cellulase F) family.</text>
</comment>
<evidence type="ECO:0000256" key="4">
    <source>
        <dbReference type="ARBA" id="ARBA00023326"/>
    </source>
</evidence>
<evidence type="ECO:0000256" key="2">
    <source>
        <dbReference type="ARBA" id="ARBA00023277"/>
    </source>
</evidence>
<dbReference type="InterPro" id="IPR031158">
    <property type="entry name" value="GH10_AS"/>
</dbReference>
<evidence type="ECO:0000256" key="7">
    <source>
        <dbReference type="SAM" id="MobiDB-lite"/>
    </source>
</evidence>
<sequence>MTSITRSAFLLLAAAGLHSPAAAEPTLRDVYEKDFLIGVALNTRMVNGQDARAADLAGKQFSCLTAENDMKWQLIHPGPDQFNFTTADAYFEFARKHKMEVIGHTLVWHSQVPGWVFQGEDGKPAIRDELLKRMKDHIHAVAGRYKGKVRGWDVVNEALSDGGPDILRDSPWRKIIGDDFLDHAFRFAKEADPKAELYYNDYSLENPRKRENCVKLVKGMLERKVPIDGIGTQSHFQLNGPPVEEIEKTIKEFAALGLKVMITELDVDVLPGRGPQGNADVNRREQGDSTTNPYTKGLPADMQEKLAKRYAEIFDVYLKHRKSISRVTFWGLGDGQTWLNGFPIRGRTNHPLLFDRELKPKPAFEALIKKGEEKRPR</sequence>
<reference evidence="10 11" key="1">
    <citation type="submission" date="2022-10" db="EMBL/GenBank/DDBJ databases">
        <title>Luteolibacter arcticus strain CCTCC AB 2014275, whole genome shotgun sequencing project.</title>
        <authorList>
            <person name="Zhao G."/>
            <person name="Shen L."/>
        </authorList>
    </citation>
    <scope>NUCLEOTIDE SEQUENCE [LARGE SCALE GENOMIC DNA]</scope>
    <source>
        <strain evidence="10 11">CCTCC AB 2014275</strain>
    </source>
</reference>
<dbReference type="EC" id="3.2.1.8" evidence="6"/>
<evidence type="ECO:0000256" key="5">
    <source>
        <dbReference type="PROSITE-ProRule" id="PRU10061"/>
    </source>
</evidence>
<dbReference type="Pfam" id="PF00331">
    <property type="entry name" value="Glyco_hydro_10"/>
    <property type="match status" value="1"/>
</dbReference>
<dbReference type="PROSITE" id="PS51760">
    <property type="entry name" value="GH10_2"/>
    <property type="match status" value="1"/>
</dbReference>
<evidence type="ECO:0000256" key="1">
    <source>
        <dbReference type="ARBA" id="ARBA00022801"/>
    </source>
</evidence>
<keyword evidence="3 6" id="KW-0326">Glycosidase</keyword>
<keyword evidence="1 6" id="KW-0378">Hydrolase</keyword>